<dbReference type="RefSeq" id="WP_094607443.1">
    <property type="nucleotide sequence ID" value="NZ_CP155573.1"/>
</dbReference>
<reference evidence="3" key="1">
    <citation type="submission" date="2024-05" db="EMBL/GenBank/DDBJ databases">
        <title>Isolation and characterization of Sporomusa carbonis sp. nov., a carboxydotrophic hydrogenogen in the genus of Sporomusa isolated from a charcoal burning pile.</title>
        <authorList>
            <person name="Boeer T."/>
            <person name="Rosenbaum F."/>
            <person name="Eysell L."/>
            <person name="Mueller V."/>
            <person name="Daniel R."/>
            <person name="Poehlein A."/>
        </authorList>
    </citation>
    <scope>NUCLEOTIDE SEQUENCE [LARGE SCALE GENOMIC DNA]</scope>
    <source>
        <strain evidence="3">DSM 10669</strain>
    </source>
</reference>
<accession>A0ABZ3IFL4</accession>
<dbReference type="Proteomes" id="UP000216752">
    <property type="component" value="Chromosome"/>
</dbReference>
<dbReference type="PROSITE" id="PS51109">
    <property type="entry name" value="G5"/>
    <property type="match status" value="1"/>
</dbReference>
<protein>
    <recommendedName>
        <fullName evidence="2">G5 domain-containing protein</fullName>
    </recommendedName>
</protein>
<dbReference type="InterPro" id="IPR022029">
    <property type="entry name" value="YoaR-like_PG-bd"/>
</dbReference>
<dbReference type="Pfam" id="PF12229">
    <property type="entry name" value="PG_binding_4"/>
    <property type="match status" value="1"/>
</dbReference>
<evidence type="ECO:0000256" key="1">
    <source>
        <dbReference type="ARBA" id="ARBA00022729"/>
    </source>
</evidence>
<keyword evidence="1" id="KW-0732">Signal</keyword>
<sequence length="449" mass="49676">MKRWAGIILAVTVSIAGIAVFWLTRPLFSQTVYAGVSIANIEVGGKTREEVAQLLATWQKDQKTRPILFSYEETTFRIEPENLDYSIDEEATAEAVWLFGREGPLWTRLKKIHNAEVEGYSVPLKIKYNENKLDSIAEQLQEKVSRPPCNATLSLWTGGVVPEEEGRELNVTELKELILLALNRTDASTVALPVTPVYPEITASDLAKNGIKELVAMYTTQFNTDDVNRTANVKLSAQKIAGKLLYPGQIFSYNDTVGPREKSQGFKEAMEIINGEFVPGVGGGVCQVSSTLYNAVLLSGLAIVERTNHSKPLSYVPLGRDATVVYNILDFKFVNDSPAPVMIMAETIGNKLNVGIFGQRMLEKSIDIITTQQQVIQPAIIKETDLALLPGENKVERQGKPGYEVTVVRIIRNNAGKELQREVVSHDKYAPDNTLIRFGPEPKAAQSKL</sequence>
<evidence type="ECO:0000259" key="2">
    <source>
        <dbReference type="PROSITE" id="PS51109"/>
    </source>
</evidence>
<dbReference type="PANTHER" id="PTHR35788">
    <property type="entry name" value="EXPORTED PROTEIN-RELATED"/>
    <property type="match status" value="1"/>
</dbReference>
<dbReference type="InterPro" id="IPR011098">
    <property type="entry name" value="G5_dom"/>
</dbReference>
<name>A0ABZ3IFL4_9FIRM</name>
<evidence type="ECO:0000313" key="4">
    <source>
        <dbReference type="Proteomes" id="UP000216752"/>
    </source>
</evidence>
<dbReference type="Pfam" id="PF04294">
    <property type="entry name" value="VanW"/>
    <property type="match status" value="1"/>
</dbReference>
<organism evidence="3 4">
    <name type="scientific">Sporomusa silvacetica DSM 10669</name>
    <dbReference type="NCBI Taxonomy" id="1123289"/>
    <lineage>
        <taxon>Bacteria</taxon>
        <taxon>Bacillati</taxon>
        <taxon>Bacillota</taxon>
        <taxon>Negativicutes</taxon>
        <taxon>Selenomonadales</taxon>
        <taxon>Sporomusaceae</taxon>
        <taxon>Sporomusa</taxon>
    </lineage>
</organism>
<keyword evidence="4" id="KW-1185">Reference proteome</keyword>
<feature type="domain" description="G5" evidence="2">
    <location>
        <begin position="362"/>
        <end position="442"/>
    </location>
</feature>
<evidence type="ECO:0000313" key="3">
    <source>
        <dbReference type="EMBL" id="XFO64302.1"/>
    </source>
</evidence>
<dbReference type="InterPro" id="IPR052913">
    <property type="entry name" value="Glycopeptide_resist_protein"/>
</dbReference>
<dbReference type="Gene3D" id="2.20.230.10">
    <property type="entry name" value="Resuscitation-promoting factor rpfb"/>
    <property type="match status" value="1"/>
</dbReference>
<gene>
    <name evidence="3" type="ORF">SPSIL_003980</name>
</gene>
<dbReference type="SMART" id="SM01208">
    <property type="entry name" value="G5"/>
    <property type="match status" value="1"/>
</dbReference>
<dbReference type="PANTHER" id="PTHR35788:SF1">
    <property type="entry name" value="EXPORTED PROTEIN"/>
    <property type="match status" value="1"/>
</dbReference>
<dbReference type="Pfam" id="PF07501">
    <property type="entry name" value="G5"/>
    <property type="match status" value="1"/>
</dbReference>
<dbReference type="InterPro" id="IPR007391">
    <property type="entry name" value="Vancomycin_resist_VanW"/>
</dbReference>
<proteinExistence type="predicted"/>
<dbReference type="EMBL" id="CP155573">
    <property type="protein sequence ID" value="XFO64302.1"/>
    <property type="molecule type" value="Genomic_DNA"/>
</dbReference>